<dbReference type="VEuPathDB" id="TriTrypDB:BCY84_01669"/>
<protein>
    <submittedName>
        <fullName evidence="2">Uncharacterized protein</fullName>
    </submittedName>
</protein>
<proteinExistence type="predicted"/>
<evidence type="ECO:0000256" key="1">
    <source>
        <dbReference type="SAM" id="Phobius"/>
    </source>
</evidence>
<gene>
    <name evidence="2" type="ORF">ECC02_000630</name>
</gene>
<dbReference type="VEuPathDB" id="TriTrypDB:ECC02_000630"/>
<sequence length="363" mass="40402">MKILIYLLPHCSFIFSLSLSLSAIVCVVVLYLFVALLSPFLGVCGYVLFGFVFIAPCSLCSSPTKSLLKPLDGVHMQENGASLSEKTESSGNAATLTYSVAPHPFSYQTLFAIVMVSVSANQGTLGNLKSWMKRVQDYYKKGRIKWSQAAFAHCFSRQLEVRKSCVVASVSCALLSHGERHWGVLWATSHGLYFRSVVENEIFGSIFKEKSEKKKTMEKLEDNEKTWGDESLALKEVLSFKDVVSLLPSIALEVVDDGPPYVMGIPNPIVRPNTLQVFTVSPNQIYQFVHMHDLTVIPPSSSTVMGDASENLLLKHEYDVIRNFPSEFDAVTFCALTERLWEARLKALQIPLCRDGVAYAARH</sequence>
<feature type="transmembrane region" description="Helical" evidence="1">
    <location>
        <begin position="12"/>
        <end position="34"/>
    </location>
</feature>
<dbReference type="EMBL" id="JABDHM010000003">
    <property type="protein sequence ID" value="KAF5226069.1"/>
    <property type="molecule type" value="Genomic_DNA"/>
</dbReference>
<dbReference type="AlphaFoldDB" id="A0A7J6YHL3"/>
<reference evidence="2 3" key="1">
    <citation type="journal article" date="2019" name="Genome Biol. Evol.">
        <title>Nanopore Sequencing Significantly Improves Genome Assembly of the Protozoan Parasite Trypanosoma cruzi.</title>
        <authorList>
            <person name="Diaz-Viraque F."/>
            <person name="Pita S."/>
            <person name="Greif G."/>
            <person name="de Souza R.C.M."/>
            <person name="Iraola G."/>
            <person name="Robello C."/>
        </authorList>
    </citation>
    <scope>NUCLEOTIDE SEQUENCE [LARGE SCALE GENOMIC DNA]</scope>
    <source>
        <strain evidence="2 3">Berenice</strain>
    </source>
</reference>
<keyword evidence="1" id="KW-0472">Membrane</keyword>
<comment type="caution">
    <text evidence="2">The sequence shown here is derived from an EMBL/GenBank/DDBJ whole genome shotgun (WGS) entry which is preliminary data.</text>
</comment>
<keyword evidence="1" id="KW-1133">Transmembrane helix</keyword>
<evidence type="ECO:0000313" key="3">
    <source>
        <dbReference type="Proteomes" id="UP000583944"/>
    </source>
</evidence>
<name>A0A7J6YHL3_TRYCR</name>
<feature type="transmembrane region" description="Helical" evidence="1">
    <location>
        <begin position="40"/>
        <end position="59"/>
    </location>
</feature>
<accession>A0A7J6YHL3</accession>
<dbReference type="Proteomes" id="UP000583944">
    <property type="component" value="Unassembled WGS sequence"/>
</dbReference>
<evidence type="ECO:0000313" key="2">
    <source>
        <dbReference type="EMBL" id="KAF5226069.1"/>
    </source>
</evidence>
<organism evidence="2 3">
    <name type="scientific">Trypanosoma cruzi</name>
    <dbReference type="NCBI Taxonomy" id="5693"/>
    <lineage>
        <taxon>Eukaryota</taxon>
        <taxon>Discoba</taxon>
        <taxon>Euglenozoa</taxon>
        <taxon>Kinetoplastea</taxon>
        <taxon>Metakinetoplastina</taxon>
        <taxon>Trypanosomatida</taxon>
        <taxon>Trypanosomatidae</taxon>
        <taxon>Trypanosoma</taxon>
        <taxon>Schizotrypanum</taxon>
    </lineage>
</organism>
<keyword evidence="1" id="KW-0812">Transmembrane</keyword>